<dbReference type="Proteomes" id="UP001177021">
    <property type="component" value="Unassembled WGS sequence"/>
</dbReference>
<organism evidence="1 2">
    <name type="scientific">Trifolium pratense</name>
    <name type="common">Red clover</name>
    <dbReference type="NCBI Taxonomy" id="57577"/>
    <lineage>
        <taxon>Eukaryota</taxon>
        <taxon>Viridiplantae</taxon>
        <taxon>Streptophyta</taxon>
        <taxon>Embryophyta</taxon>
        <taxon>Tracheophyta</taxon>
        <taxon>Spermatophyta</taxon>
        <taxon>Magnoliopsida</taxon>
        <taxon>eudicotyledons</taxon>
        <taxon>Gunneridae</taxon>
        <taxon>Pentapetalae</taxon>
        <taxon>rosids</taxon>
        <taxon>fabids</taxon>
        <taxon>Fabales</taxon>
        <taxon>Fabaceae</taxon>
        <taxon>Papilionoideae</taxon>
        <taxon>50 kb inversion clade</taxon>
        <taxon>NPAAA clade</taxon>
        <taxon>Hologalegina</taxon>
        <taxon>IRL clade</taxon>
        <taxon>Trifolieae</taxon>
        <taxon>Trifolium</taxon>
    </lineage>
</organism>
<comment type="caution">
    <text evidence="1">The sequence shown here is derived from an EMBL/GenBank/DDBJ whole genome shotgun (WGS) entry which is preliminary data.</text>
</comment>
<accession>A0ACB0LQE8</accession>
<keyword evidence="2" id="KW-1185">Reference proteome</keyword>
<reference evidence="1" key="1">
    <citation type="submission" date="2023-10" db="EMBL/GenBank/DDBJ databases">
        <authorList>
            <person name="Rodriguez Cubillos JULIANA M."/>
            <person name="De Vega J."/>
        </authorList>
    </citation>
    <scope>NUCLEOTIDE SEQUENCE</scope>
</reference>
<proteinExistence type="predicted"/>
<evidence type="ECO:0000313" key="1">
    <source>
        <dbReference type="EMBL" id="CAJ2671782.1"/>
    </source>
</evidence>
<gene>
    <name evidence="1" type="ORF">MILVUS5_LOCUS35541</name>
</gene>
<protein>
    <submittedName>
        <fullName evidence="1">Uncharacterized protein</fullName>
    </submittedName>
</protein>
<name>A0ACB0LQE8_TRIPR</name>
<dbReference type="EMBL" id="CASHSV030000615">
    <property type="protein sequence ID" value="CAJ2671782.1"/>
    <property type="molecule type" value="Genomic_DNA"/>
</dbReference>
<evidence type="ECO:0000313" key="2">
    <source>
        <dbReference type="Proteomes" id="UP001177021"/>
    </source>
</evidence>
<sequence>MTELLVLIHNLNIGYHLIIIVELNFLNVVNIIFAPKSQSQNLCMKSSNETEEENLRCRHVPERIFDAVKKLQLSRTDILKWITAHGSISQLDGFFLRLRFGKWEEGLGGTGYHVSCITITERHSLDQHTRKSLSVKVGGIKCMVESHYISNQDFLEEEIKEWWSNTSKAGVEIPSEEDLIANLKKKTTVRLVAIY</sequence>